<dbReference type="EMBL" id="CM008054">
    <property type="protein sequence ID" value="PVH33284.1"/>
    <property type="molecule type" value="Genomic_DNA"/>
</dbReference>
<sequence length="479" mass="51233">MDLITSSRIRSTVAGGIDRSTASILTLRCRTSASGMCHRYCLYADAVWKNTGMQPATMESNTDRRPHDVAGDVALGADGGARAPQHGEGAGRVALRDDVIPDPDVHRNANVSLPGLSPTHRSVWPRRAHERHEPRPPLAAHPVLPPEHGGPGVEVGRVQHGVVAAVQQRVEVVAPVWVDVVAPLEVPPFPPGDEEVVAFPHSPPLGPRHEPLRQVHGRGVPGGVVVAPVVAGEVEAGVERDEHGVRHGGVVGQALVLLRPVVEDGVERELVRAVPPGFAGDDAVGAVGERLAEAGVADDPAHVPPVVLVLAAVADDVGVEARRQVVHVDVPPPARVGAASPIAHLHLHRGAEHGELHVQEQGPCYHGEDGEELQRRQLVRRGLLRSLRSDGPAPPSTAAFRCRFGQLPNQEAPTPLEMDIRQDRRMEIYACLTSAGLINLRGWDWEEPRKTKAAVCTDRRRRGMTAECSGVSGTGIQRE</sequence>
<dbReference type="AlphaFoldDB" id="A0A2T8I6H2"/>
<accession>A0A2T8I6H2</accession>
<reference evidence="2" key="1">
    <citation type="submission" date="2018-04" db="EMBL/GenBank/DDBJ databases">
        <title>WGS assembly of Panicum hallii.</title>
        <authorList>
            <person name="Lovell J."/>
            <person name="Jenkins J."/>
            <person name="Lowry D."/>
            <person name="Mamidi S."/>
            <person name="Sreedasyam A."/>
            <person name="Weng X."/>
            <person name="Barry K."/>
            <person name="Bonette J."/>
            <person name="Campitelli B."/>
            <person name="Daum C."/>
            <person name="Gordon S."/>
            <person name="Gould B."/>
            <person name="Lipzen A."/>
            <person name="Macqueen A."/>
            <person name="Palacio-Mejia J."/>
            <person name="Plott C."/>
            <person name="Shakirov E."/>
            <person name="Shu S."/>
            <person name="Yoshinaga Y."/>
            <person name="Zane M."/>
            <person name="Rokhsar D."/>
            <person name="Grimwood J."/>
            <person name="Schmutz J."/>
            <person name="Juenger T."/>
        </authorList>
    </citation>
    <scope>NUCLEOTIDE SEQUENCE [LARGE SCALE GENOMIC DNA]</scope>
    <source>
        <strain evidence="2">FIL2</strain>
    </source>
</reference>
<gene>
    <name evidence="2" type="ORF">PAHAL_9G616600</name>
</gene>
<protein>
    <submittedName>
        <fullName evidence="2">Uncharacterized protein</fullName>
    </submittedName>
</protein>
<organism evidence="2">
    <name type="scientific">Panicum hallii</name>
    <dbReference type="NCBI Taxonomy" id="206008"/>
    <lineage>
        <taxon>Eukaryota</taxon>
        <taxon>Viridiplantae</taxon>
        <taxon>Streptophyta</taxon>
        <taxon>Embryophyta</taxon>
        <taxon>Tracheophyta</taxon>
        <taxon>Spermatophyta</taxon>
        <taxon>Magnoliopsida</taxon>
        <taxon>Liliopsida</taxon>
        <taxon>Poales</taxon>
        <taxon>Poaceae</taxon>
        <taxon>PACMAD clade</taxon>
        <taxon>Panicoideae</taxon>
        <taxon>Panicodae</taxon>
        <taxon>Paniceae</taxon>
        <taxon>Panicinae</taxon>
        <taxon>Panicum</taxon>
        <taxon>Panicum sect. Panicum</taxon>
    </lineage>
</organism>
<dbReference type="Proteomes" id="UP000243499">
    <property type="component" value="Chromosome 9"/>
</dbReference>
<evidence type="ECO:0000313" key="2">
    <source>
        <dbReference type="EMBL" id="PVH33284.1"/>
    </source>
</evidence>
<feature type="compositionally biased region" description="Pro residues" evidence="1">
    <location>
        <begin position="136"/>
        <end position="145"/>
    </location>
</feature>
<evidence type="ECO:0000256" key="1">
    <source>
        <dbReference type="SAM" id="MobiDB-lite"/>
    </source>
</evidence>
<proteinExistence type="predicted"/>
<feature type="region of interest" description="Disordered" evidence="1">
    <location>
        <begin position="107"/>
        <end position="145"/>
    </location>
</feature>
<name>A0A2T8I6H2_9POAL</name>
<dbReference type="Gramene" id="PVH33284">
    <property type="protein sequence ID" value="PVH33284"/>
    <property type="gene ID" value="PAHAL_9G616600"/>
</dbReference>